<sequence length="399" mass="45225">MVKWLKMLLLIIALRASIFYFANLIKNPLLFFADKFHKTHNEYQIHRHQKVLFSGDSQTTTYDKKTFFEHLTKKSNRIFLINCNFYHCKHNSLMLHGSNGGAVLLNAISTTIDHCKFRNNYAAQNGGAAYIQSSSIIRITDSIFSSNSADNFCGGLFLFNIFKCLISDSNFSSNTANEASSLAAIYCRNCVTKKLIFNKNQAISNGTIFIEKSTISDEGSIFLQNTANIASSVRLGGFSESNFINTEFFDEKDIYSIVSSISDISSFTKCIFSRDFKNEFLSNGGKFTENGSLTKSQPNIIFSISYLPVPTYPPLRTPNLTKLPENFDDSQSNRNDISNSPNPTQWKSLIIFLYIFFIIMLVYVLANHFSWFSRHSPRSPSYFNNGSLLRRSRSSLSMS</sequence>
<protein>
    <recommendedName>
        <fullName evidence="5">Right handed beta helix domain-containing protein</fullName>
    </recommendedName>
</protein>
<evidence type="ECO:0000313" key="2">
    <source>
        <dbReference type="EMBL" id="KAK8834161.1"/>
    </source>
</evidence>
<dbReference type="EMBL" id="JAPFFF010000006">
    <property type="protein sequence ID" value="KAK8888293.1"/>
    <property type="molecule type" value="Genomic_DNA"/>
</dbReference>
<proteinExistence type="predicted"/>
<gene>
    <name evidence="2" type="ORF">M9Y10_033257</name>
    <name evidence="3" type="ORF">M9Y10_039359</name>
</gene>
<name>A0ABR2GK02_9EUKA</name>
<reference evidence="2 4" key="1">
    <citation type="submission" date="2024-04" db="EMBL/GenBank/DDBJ databases">
        <title>Tritrichomonas musculus Genome.</title>
        <authorList>
            <person name="Alves-Ferreira E."/>
            <person name="Grigg M."/>
            <person name="Lorenzi H."/>
            <person name="Galac M."/>
        </authorList>
    </citation>
    <scope>NUCLEOTIDE SEQUENCE [LARGE SCALE GENOMIC DNA]</scope>
    <source>
        <strain evidence="2 4">EAF2021</strain>
    </source>
</reference>
<dbReference type="EMBL" id="JAPFFF010000484">
    <property type="protein sequence ID" value="KAK8834161.1"/>
    <property type="molecule type" value="Genomic_DNA"/>
</dbReference>
<comment type="caution">
    <text evidence="2">The sequence shown here is derived from an EMBL/GenBank/DDBJ whole genome shotgun (WGS) entry which is preliminary data.</text>
</comment>
<dbReference type="Proteomes" id="UP001470230">
    <property type="component" value="Unassembled WGS sequence"/>
</dbReference>
<accession>A0ABR2GK02</accession>
<evidence type="ECO:0008006" key="5">
    <source>
        <dbReference type="Google" id="ProtNLM"/>
    </source>
</evidence>
<keyword evidence="4" id="KW-1185">Reference proteome</keyword>
<keyword evidence="1" id="KW-0812">Transmembrane</keyword>
<evidence type="ECO:0000256" key="1">
    <source>
        <dbReference type="SAM" id="Phobius"/>
    </source>
</evidence>
<keyword evidence="1" id="KW-1133">Transmembrane helix</keyword>
<organism evidence="2 4">
    <name type="scientific">Tritrichomonas musculus</name>
    <dbReference type="NCBI Taxonomy" id="1915356"/>
    <lineage>
        <taxon>Eukaryota</taxon>
        <taxon>Metamonada</taxon>
        <taxon>Parabasalia</taxon>
        <taxon>Tritrichomonadida</taxon>
        <taxon>Tritrichomonadidae</taxon>
        <taxon>Tritrichomonas</taxon>
    </lineage>
</organism>
<dbReference type="InterPro" id="IPR011050">
    <property type="entry name" value="Pectin_lyase_fold/virulence"/>
</dbReference>
<evidence type="ECO:0000313" key="3">
    <source>
        <dbReference type="EMBL" id="KAK8888293.1"/>
    </source>
</evidence>
<evidence type="ECO:0000313" key="4">
    <source>
        <dbReference type="Proteomes" id="UP001470230"/>
    </source>
</evidence>
<dbReference type="SUPFAM" id="SSF51126">
    <property type="entry name" value="Pectin lyase-like"/>
    <property type="match status" value="1"/>
</dbReference>
<keyword evidence="1" id="KW-0472">Membrane</keyword>
<feature type="transmembrane region" description="Helical" evidence="1">
    <location>
        <begin position="346"/>
        <end position="366"/>
    </location>
</feature>